<evidence type="ECO:0000313" key="2">
    <source>
        <dbReference type="EMBL" id="KAK9946366.1"/>
    </source>
</evidence>
<dbReference type="AlphaFoldDB" id="A0AAW1YB11"/>
<feature type="chain" id="PRO_5043946147" evidence="1">
    <location>
        <begin position="20"/>
        <end position="66"/>
    </location>
</feature>
<keyword evidence="1" id="KW-0732">Signal</keyword>
<organism evidence="2 3">
    <name type="scientific">Rubus argutus</name>
    <name type="common">Southern blackberry</name>
    <dbReference type="NCBI Taxonomy" id="59490"/>
    <lineage>
        <taxon>Eukaryota</taxon>
        <taxon>Viridiplantae</taxon>
        <taxon>Streptophyta</taxon>
        <taxon>Embryophyta</taxon>
        <taxon>Tracheophyta</taxon>
        <taxon>Spermatophyta</taxon>
        <taxon>Magnoliopsida</taxon>
        <taxon>eudicotyledons</taxon>
        <taxon>Gunneridae</taxon>
        <taxon>Pentapetalae</taxon>
        <taxon>rosids</taxon>
        <taxon>fabids</taxon>
        <taxon>Rosales</taxon>
        <taxon>Rosaceae</taxon>
        <taxon>Rosoideae</taxon>
        <taxon>Rosoideae incertae sedis</taxon>
        <taxon>Rubus</taxon>
    </lineage>
</organism>
<name>A0AAW1YB11_RUBAR</name>
<comment type="caution">
    <text evidence="2">The sequence shown here is derived from an EMBL/GenBank/DDBJ whole genome shotgun (WGS) entry which is preliminary data.</text>
</comment>
<dbReference type="Proteomes" id="UP001457282">
    <property type="component" value="Unassembled WGS sequence"/>
</dbReference>
<feature type="signal peptide" evidence="1">
    <location>
        <begin position="1"/>
        <end position="19"/>
    </location>
</feature>
<dbReference type="EMBL" id="JBEDUW010000002">
    <property type="protein sequence ID" value="KAK9946366.1"/>
    <property type="molecule type" value="Genomic_DNA"/>
</dbReference>
<keyword evidence="3" id="KW-1185">Reference proteome</keyword>
<proteinExistence type="predicted"/>
<accession>A0AAW1YB11</accession>
<protein>
    <submittedName>
        <fullName evidence="2">Uncharacterized protein</fullName>
    </submittedName>
</protein>
<reference evidence="2 3" key="1">
    <citation type="journal article" date="2023" name="G3 (Bethesda)">
        <title>A chromosome-length genome assembly and annotation of blackberry (Rubus argutus, cv. 'Hillquist').</title>
        <authorList>
            <person name="Bruna T."/>
            <person name="Aryal R."/>
            <person name="Dudchenko O."/>
            <person name="Sargent D.J."/>
            <person name="Mead D."/>
            <person name="Buti M."/>
            <person name="Cavallini A."/>
            <person name="Hytonen T."/>
            <person name="Andres J."/>
            <person name="Pham M."/>
            <person name="Weisz D."/>
            <person name="Mascagni F."/>
            <person name="Usai G."/>
            <person name="Natali L."/>
            <person name="Bassil N."/>
            <person name="Fernandez G.E."/>
            <person name="Lomsadze A."/>
            <person name="Armour M."/>
            <person name="Olukolu B."/>
            <person name="Poorten T."/>
            <person name="Britton C."/>
            <person name="Davik J."/>
            <person name="Ashrafi H."/>
            <person name="Aiden E.L."/>
            <person name="Borodovsky M."/>
            <person name="Worthington M."/>
        </authorList>
    </citation>
    <scope>NUCLEOTIDE SEQUENCE [LARGE SCALE GENOMIC DNA]</scope>
    <source>
        <strain evidence="2">PI 553951</strain>
    </source>
</reference>
<gene>
    <name evidence="2" type="ORF">M0R45_011834</name>
</gene>
<sequence length="66" mass="7592">MAKFTTLFTIAALLLLLSSELTPRFAPSLLSPTTRSKPLNTKRWKQITIMWKMVRLAVQDWKSRSA</sequence>
<evidence type="ECO:0000256" key="1">
    <source>
        <dbReference type="SAM" id="SignalP"/>
    </source>
</evidence>
<evidence type="ECO:0000313" key="3">
    <source>
        <dbReference type="Proteomes" id="UP001457282"/>
    </source>
</evidence>